<dbReference type="Proteomes" id="UP001176940">
    <property type="component" value="Unassembled WGS sequence"/>
</dbReference>
<accession>A0ABN9L382</accession>
<organism evidence="2 3">
    <name type="scientific">Ranitomeya imitator</name>
    <name type="common">mimic poison frog</name>
    <dbReference type="NCBI Taxonomy" id="111125"/>
    <lineage>
        <taxon>Eukaryota</taxon>
        <taxon>Metazoa</taxon>
        <taxon>Chordata</taxon>
        <taxon>Craniata</taxon>
        <taxon>Vertebrata</taxon>
        <taxon>Euteleostomi</taxon>
        <taxon>Amphibia</taxon>
        <taxon>Batrachia</taxon>
        <taxon>Anura</taxon>
        <taxon>Neobatrachia</taxon>
        <taxon>Hyloidea</taxon>
        <taxon>Dendrobatidae</taxon>
        <taxon>Dendrobatinae</taxon>
        <taxon>Ranitomeya</taxon>
    </lineage>
</organism>
<feature type="compositionally biased region" description="Polar residues" evidence="1">
    <location>
        <begin position="260"/>
        <end position="270"/>
    </location>
</feature>
<evidence type="ECO:0000256" key="1">
    <source>
        <dbReference type="SAM" id="MobiDB-lite"/>
    </source>
</evidence>
<proteinExistence type="predicted"/>
<name>A0ABN9L382_9NEOB</name>
<keyword evidence="3" id="KW-1185">Reference proteome</keyword>
<feature type="region of interest" description="Disordered" evidence="1">
    <location>
        <begin position="224"/>
        <end position="295"/>
    </location>
</feature>
<dbReference type="EMBL" id="CAUEEQ010008219">
    <property type="protein sequence ID" value="CAJ0932010.1"/>
    <property type="molecule type" value="Genomic_DNA"/>
</dbReference>
<protein>
    <submittedName>
        <fullName evidence="2">Uncharacterized protein</fullName>
    </submittedName>
</protein>
<feature type="compositionally biased region" description="Low complexity" evidence="1">
    <location>
        <begin position="246"/>
        <end position="259"/>
    </location>
</feature>
<feature type="compositionally biased region" description="Low complexity" evidence="1">
    <location>
        <begin position="271"/>
        <end position="288"/>
    </location>
</feature>
<comment type="caution">
    <text evidence="2">The sequence shown here is derived from an EMBL/GenBank/DDBJ whole genome shotgun (WGS) entry which is preliminary data.</text>
</comment>
<reference evidence="2" key="1">
    <citation type="submission" date="2023-07" db="EMBL/GenBank/DDBJ databases">
        <authorList>
            <person name="Stuckert A."/>
        </authorList>
    </citation>
    <scope>NUCLEOTIDE SEQUENCE</scope>
</reference>
<gene>
    <name evidence="2" type="ORF">RIMI_LOCUS4946181</name>
</gene>
<evidence type="ECO:0000313" key="2">
    <source>
        <dbReference type="EMBL" id="CAJ0932010.1"/>
    </source>
</evidence>
<evidence type="ECO:0000313" key="3">
    <source>
        <dbReference type="Proteomes" id="UP001176940"/>
    </source>
</evidence>
<sequence>MLLERRYEWRLQHHVGGTALTVALSPACAKPLSLPDTEILADPMLFNSKAVILESFSSVGAELRQVRLLSRKVLGNKVFAIGSSRGRDAPYSQPFTAGVQHIGHRRAGVRILGDSASLLPQYHIHHHRELGHLCDGGGIAGPDPAPSEETYHLMSLPVHRLQHPLLLSRLVVLDHPHNCRVTYNVNSGVHYVSSEGYQPPVNIESPPSYTEAVLDDNSCPPWFSLPPPPYSSDVEISSQTELPPYRSRTGSATSTGSTGNTLDTPSGSWDSGSPSEAQESASSPSDSQLNTVLEV</sequence>